<dbReference type="SMART" id="SM00249">
    <property type="entry name" value="PHD"/>
    <property type="match status" value="1"/>
</dbReference>
<keyword evidence="1" id="KW-0479">Metal-binding</keyword>
<evidence type="ECO:0000259" key="7">
    <source>
        <dbReference type="PROSITE" id="PS50081"/>
    </source>
</evidence>
<dbReference type="InterPro" id="IPR001965">
    <property type="entry name" value="Znf_PHD"/>
</dbReference>
<evidence type="ECO:0008006" key="10">
    <source>
        <dbReference type="Google" id="ProtNLM"/>
    </source>
</evidence>
<protein>
    <recommendedName>
        <fullName evidence="10">PHD-type domain-containing protein</fullName>
    </recommendedName>
</protein>
<organism evidence="8 9">
    <name type="scientific">Iphiclides podalirius</name>
    <name type="common">scarce swallowtail</name>
    <dbReference type="NCBI Taxonomy" id="110791"/>
    <lineage>
        <taxon>Eukaryota</taxon>
        <taxon>Metazoa</taxon>
        <taxon>Ecdysozoa</taxon>
        <taxon>Arthropoda</taxon>
        <taxon>Hexapoda</taxon>
        <taxon>Insecta</taxon>
        <taxon>Pterygota</taxon>
        <taxon>Neoptera</taxon>
        <taxon>Endopterygota</taxon>
        <taxon>Lepidoptera</taxon>
        <taxon>Glossata</taxon>
        <taxon>Ditrysia</taxon>
        <taxon>Papilionoidea</taxon>
        <taxon>Papilionidae</taxon>
        <taxon>Papilioninae</taxon>
        <taxon>Iphiclides</taxon>
    </lineage>
</organism>
<keyword evidence="5" id="KW-0175">Coiled coil</keyword>
<dbReference type="Gene3D" id="3.30.40.10">
    <property type="entry name" value="Zinc/RING finger domain, C3HC4 (zinc finger)"/>
    <property type="match status" value="1"/>
</dbReference>
<proteinExistence type="predicted"/>
<dbReference type="PROSITE" id="PS01359">
    <property type="entry name" value="ZF_PHD_1"/>
    <property type="match status" value="1"/>
</dbReference>
<dbReference type="InterPro" id="IPR013083">
    <property type="entry name" value="Znf_RING/FYVE/PHD"/>
</dbReference>
<evidence type="ECO:0000313" key="8">
    <source>
        <dbReference type="EMBL" id="CAH2070754.1"/>
    </source>
</evidence>
<evidence type="ECO:0000256" key="2">
    <source>
        <dbReference type="ARBA" id="ARBA00022771"/>
    </source>
</evidence>
<dbReference type="Pfam" id="PF00628">
    <property type="entry name" value="PHD"/>
    <property type="match status" value="1"/>
</dbReference>
<evidence type="ECO:0000256" key="4">
    <source>
        <dbReference type="PROSITE-ProRule" id="PRU00146"/>
    </source>
</evidence>
<name>A0ABN8IXK1_9NEOP</name>
<dbReference type="InterPro" id="IPR019786">
    <property type="entry name" value="Zinc_finger_PHD-type_CS"/>
</dbReference>
<reference evidence="8" key="1">
    <citation type="submission" date="2022-03" db="EMBL/GenBank/DDBJ databases">
        <authorList>
            <person name="Martin H S."/>
        </authorList>
    </citation>
    <scope>NUCLEOTIDE SEQUENCE</scope>
</reference>
<gene>
    <name evidence="8" type="ORF">IPOD504_LOCUS14827</name>
</gene>
<dbReference type="SUPFAM" id="SSF57903">
    <property type="entry name" value="FYVE/PHD zinc finger"/>
    <property type="match status" value="1"/>
</dbReference>
<feature type="domain" description="PHD-type" evidence="6">
    <location>
        <begin position="1"/>
        <end position="51"/>
    </location>
</feature>
<dbReference type="PROSITE" id="PS50081">
    <property type="entry name" value="ZF_DAG_PE_2"/>
    <property type="match status" value="1"/>
</dbReference>
<evidence type="ECO:0000256" key="3">
    <source>
        <dbReference type="ARBA" id="ARBA00022833"/>
    </source>
</evidence>
<sequence>MAKCGACGRYLSATDGVTCGKCDLTYHRGCLNLSEKAKISTAWMCPACKSKVPRAGDNSNTPVKCQGVGDSSPIHKDIDVDLEIRLFRNELGAMRNELKEVRDNVSILRDTILACSKNLEEIDTTKLENRMEEQVHKCESKRQLVN</sequence>
<feature type="coiled-coil region" evidence="5">
    <location>
        <begin position="84"/>
        <end position="111"/>
    </location>
</feature>
<dbReference type="PROSITE" id="PS50016">
    <property type="entry name" value="ZF_PHD_2"/>
    <property type="match status" value="1"/>
</dbReference>
<dbReference type="Proteomes" id="UP000837857">
    <property type="component" value="Chromosome 6"/>
</dbReference>
<evidence type="ECO:0000256" key="1">
    <source>
        <dbReference type="ARBA" id="ARBA00022723"/>
    </source>
</evidence>
<dbReference type="InterPro" id="IPR019787">
    <property type="entry name" value="Znf_PHD-finger"/>
</dbReference>
<keyword evidence="3" id="KW-0862">Zinc</keyword>
<accession>A0ABN8IXK1</accession>
<feature type="non-terminal residue" evidence="8">
    <location>
        <position position="146"/>
    </location>
</feature>
<keyword evidence="9" id="KW-1185">Reference proteome</keyword>
<dbReference type="InterPro" id="IPR002219">
    <property type="entry name" value="PKC_DAG/PE"/>
</dbReference>
<evidence type="ECO:0000256" key="5">
    <source>
        <dbReference type="SAM" id="Coils"/>
    </source>
</evidence>
<feature type="domain" description="Phorbol-ester/DAG-type" evidence="7">
    <location>
        <begin position="1"/>
        <end position="45"/>
    </location>
</feature>
<evidence type="ECO:0000259" key="6">
    <source>
        <dbReference type="PROSITE" id="PS50016"/>
    </source>
</evidence>
<dbReference type="InterPro" id="IPR011011">
    <property type="entry name" value="Znf_FYVE_PHD"/>
</dbReference>
<evidence type="ECO:0000313" key="9">
    <source>
        <dbReference type="Proteomes" id="UP000837857"/>
    </source>
</evidence>
<dbReference type="EMBL" id="OW152818">
    <property type="protein sequence ID" value="CAH2070754.1"/>
    <property type="molecule type" value="Genomic_DNA"/>
</dbReference>
<keyword evidence="2 4" id="KW-0863">Zinc-finger</keyword>